<dbReference type="OrthoDB" id="37140at2157"/>
<dbReference type="PATRIC" id="fig|43687.5.peg.2117"/>
<dbReference type="Proteomes" id="UP000068832">
    <property type="component" value="Chromosome"/>
</dbReference>
<evidence type="ECO:0000313" key="13">
    <source>
        <dbReference type="Proteomes" id="UP000062475"/>
    </source>
</evidence>
<dbReference type="EMBL" id="CP012175">
    <property type="protein sequence ID" value="AKV82135.1"/>
    <property type="molecule type" value="Genomic_DNA"/>
</dbReference>
<evidence type="ECO:0000256" key="1">
    <source>
        <dbReference type="SAM" id="Coils"/>
    </source>
</evidence>
<dbReference type="OMA" id="MRMTLPK"/>
<feature type="region of interest" description="Disordered" evidence="2">
    <location>
        <begin position="1"/>
        <end position="41"/>
    </location>
</feature>
<dbReference type="EMBL" id="CP008822">
    <property type="protein sequence ID" value="AIM28082.1"/>
    <property type="molecule type" value="Genomic_DNA"/>
</dbReference>
<dbReference type="EMBL" id="CP012174">
    <property type="protein sequence ID" value="AKV79890.1"/>
    <property type="molecule type" value="Genomic_DNA"/>
</dbReference>
<reference evidence="8 10" key="3">
    <citation type="submission" date="2015-07" db="EMBL/GenBank/DDBJ databases">
        <title>Physiological, transcriptional responses and genome re-sequencing of acid resistant extremely thermoacidophilic Metallosphaera sedula SARC-M1.</title>
        <authorList>
            <person name="Ai C."/>
            <person name="McCarthy S."/>
            <person name="Eckrich V."/>
            <person name="Rudrappa D."/>
            <person name="Qiu G."/>
            <person name="Blum P."/>
        </authorList>
    </citation>
    <scope>NUCLEOTIDE SEQUENCE [LARGE SCALE GENOMIC DNA]</scope>
    <source>
        <strain evidence="8 10">SARC-M1</strain>
    </source>
</reference>
<dbReference type="Proteomes" id="UP000056255">
    <property type="component" value="Chromosome"/>
</dbReference>
<proteinExistence type="predicted"/>
<keyword evidence="1" id="KW-0175">Coiled coil</keyword>
<evidence type="ECO:0000313" key="3">
    <source>
        <dbReference type="EMBL" id="AIM28082.1"/>
    </source>
</evidence>
<evidence type="ECO:0000313" key="11">
    <source>
        <dbReference type="Proteomes" id="UP000061362"/>
    </source>
</evidence>
<reference evidence="3 9" key="1">
    <citation type="journal article" date="2014" name="J. Bacteriol.">
        <title>Role of an Archaeal PitA Transporter in the Copper and Arsenic Resistance of Metallosphaera sedula, an Extreme Thermoacidophile.</title>
        <authorList>
            <person name="McCarthy S."/>
            <person name="Ai C."/>
            <person name="Wheaton G."/>
            <person name="Tevatia R."/>
            <person name="Eckrich V."/>
            <person name="Kelly R."/>
            <person name="Blum P."/>
        </authorList>
    </citation>
    <scope>NUCLEOTIDE SEQUENCE [LARGE SCALE GENOMIC DNA]</scope>
    <source>
        <strain evidence="3 9">CuR1</strain>
    </source>
</reference>
<evidence type="ECO:0000313" key="7">
    <source>
        <dbReference type="EMBL" id="AKV82135.1"/>
    </source>
</evidence>
<evidence type="ECO:0000313" key="6">
    <source>
        <dbReference type="EMBL" id="AKV79890.1"/>
    </source>
</evidence>
<evidence type="ECO:0000313" key="9">
    <source>
        <dbReference type="Proteomes" id="UP000029084"/>
    </source>
</evidence>
<evidence type="ECO:0000313" key="14">
    <source>
        <dbReference type="Proteomes" id="UP000068832"/>
    </source>
</evidence>
<dbReference type="Proteomes" id="UP000061362">
    <property type="component" value="Chromosome"/>
</dbReference>
<evidence type="ECO:0000313" key="5">
    <source>
        <dbReference type="EMBL" id="AKV77643.1"/>
    </source>
</evidence>
<sequence>MKLRIDKLPKTDEDIEEIQREVESTHHHEHEHEHHHEESDLESILGELYMNYQSLDSKAKELEEENARLRKEISTLYRILSHVVIALSTNNEKEKRNALSEILSVLNNDNR</sequence>
<evidence type="ECO:0000313" key="12">
    <source>
        <dbReference type="Proteomes" id="UP000062398"/>
    </source>
</evidence>
<organism evidence="3 9">
    <name type="scientific">Metallosphaera sedula</name>
    <dbReference type="NCBI Taxonomy" id="43687"/>
    <lineage>
        <taxon>Archaea</taxon>
        <taxon>Thermoproteota</taxon>
        <taxon>Thermoprotei</taxon>
        <taxon>Sulfolobales</taxon>
        <taxon>Sulfolobaceae</taxon>
        <taxon>Metallosphaera</taxon>
    </lineage>
</organism>
<dbReference type="EMBL" id="CP012172">
    <property type="protein sequence ID" value="AKV75399.1"/>
    <property type="molecule type" value="Genomic_DNA"/>
</dbReference>
<name>A0A088E8U7_9CREN</name>
<dbReference type="EMBL" id="CP012173">
    <property type="protein sequence ID" value="AKV77643.1"/>
    <property type="molecule type" value="Genomic_DNA"/>
</dbReference>
<dbReference type="AlphaFoldDB" id="A0A088E8U7"/>
<dbReference type="Proteomes" id="UP000029084">
    <property type="component" value="Chromosome"/>
</dbReference>
<dbReference type="EMBL" id="CP012176">
    <property type="protein sequence ID" value="AKV84386.1"/>
    <property type="molecule type" value="Genomic_DNA"/>
</dbReference>
<feature type="compositionally biased region" description="Basic and acidic residues" evidence="2">
    <location>
        <begin position="1"/>
        <end position="38"/>
    </location>
</feature>
<evidence type="ECO:0000256" key="2">
    <source>
        <dbReference type="SAM" id="MobiDB-lite"/>
    </source>
</evidence>
<accession>A0A088E8U7</accession>
<protein>
    <submittedName>
        <fullName evidence="3">Uncharacterized protein</fullName>
    </submittedName>
</protein>
<dbReference type="Proteomes" id="UP000062475">
    <property type="component" value="Chromosome"/>
</dbReference>
<dbReference type="RefSeq" id="WP_012021885.1">
    <property type="nucleotide sequence ID" value="NZ_AP019770.1"/>
</dbReference>
<dbReference type="Proteomes" id="UP000062398">
    <property type="component" value="Chromosome"/>
</dbReference>
<feature type="coiled-coil region" evidence="1">
    <location>
        <begin position="45"/>
        <end position="79"/>
    </location>
</feature>
<evidence type="ECO:0000313" key="10">
    <source>
        <dbReference type="Proteomes" id="UP000056255"/>
    </source>
</evidence>
<dbReference type="GeneID" id="97612935"/>
<evidence type="ECO:0000313" key="8">
    <source>
        <dbReference type="EMBL" id="AKV84386.1"/>
    </source>
</evidence>
<gene>
    <name evidence="3" type="ORF">HA72_1958</name>
    <name evidence="4" type="ORF">MsedA_2008</name>
    <name evidence="5" type="ORF">MsedB_2010</name>
    <name evidence="6" type="ORF">MsedC_2008</name>
    <name evidence="7" type="ORF">MsedD_2009</name>
    <name evidence="8" type="ORF">MsedE_2009</name>
</gene>
<evidence type="ECO:0000313" key="4">
    <source>
        <dbReference type="EMBL" id="AKV75399.1"/>
    </source>
</evidence>
<reference evidence="11 12" key="2">
    <citation type="journal article" date="2015" name="Genome Announc.">
        <title>Complete Genome Sequences of Evolved Arsenate-Resistant Metallosphaera sedula Strains.</title>
        <authorList>
            <person name="Ai C."/>
            <person name="McCarthy S."/>
            <person name="Schackwitz W."/>
            <person name="Martin J."/>
            <person name="Lipzen A."/>
            <person name="Blum P."/>
        </authorList>
    </citation>
    <scope>NUCLEOTIDE SEQUENCE [LARGE SCALE GENOMIC DNA]</scope>
    <source>
        <strain evidence="6 12">ARS120-1</strain>
        <strain evidence="7 11">ARS120-2</strain>
        <strain evidence="4 14">ARS50-1</strain>
        <strain evidence="5 13">ARS50-2</strain>
    </source>
</reference>